<feature type="domain" description="Solute-binding protein family 3/N-terminal" evidence="3">
    <location>
        <begin position="41"/>
        <end position="105"/>
    </location>
</feature>
<dbReference type="PANTHER" id="PTHR35936">
    <property type="entry name" value="MEMBRANE-BOUND LYTIC MUREIN TRANSGLYCOSYLASE F"/>
    <property type="match status" value="1"/>
</dbReference>
<reference evidence="4 5" key="1">
    <citation type="submission" date="2024-06" db="EMBL/GenBank/DDBJ databases">
        <title>Genomic Encyclopedia of Type Strains, Phase IV (KMG-IV): sequencing the most valuable type-strain genomes for metagenomic binning, comparative biology and taxonomic classification.</title>
        <authorList>
            <person name="Goeker M."/>
        </authorList>
    </citation>
    <scope>NUCLEOTIDE SEQUENCE [LARGE SCALE GENOMIC DNA]</scope>
    <source>
        <strain evidence="4 5">DSM 27865</strain>
    </source>
</reference>
<dbReference type="PANTHER" id="PTHR35936:SF17">
    <property type="entry name" value="ARGININE-BINDING EXTRACELLULAR PROTEIN ARTP"/>
    <property type="match status" value="1"/>
</dbReference>
<feature type="signal peptide" evidence="2">
    <location>
        <begin position="1"/>
        <end position="26"/>
    </location>
</feature>
<dbReference type="EMBL" id="JBEPML010000010">
    <property type="protein sequence ID" value="MET3792929.1"/>
    <property type="molecule type" value="Genomic_DNA"/>
</dbReference>
<dbReference type="SUPFAM" id="SSF53850">
    <property type="entry name" value="Periplasmic binding protein-like II"/>
    <property type="match status" value="1"/>
</dbReference>
<comment type="caution">
    <text evidence="4">The sequence shown here is derived from an EMBL/GenBank/DDBJ whole genome shotgun (WGS) entry which is preliminary data.</text>
</comment>
<evidence type="ECO:0000256" key="2">
    <source>
        <dbReference type="SAM" id="SignalP"/>
    </source>
</evidence>
<evidence type="ECO:0000313" key="5">
    <source>
        <dbReference type="Proteomes" id="UP001549076"/>
    </source>
</evidence>
<dbReference type="Gene3D" id="3.40.190.10">
    <property type="entry name" value="Periplasmic binding protein-like II"/>
    <property type="match status" value="1"/>
</dbReference>
<accession>A0ABV2N2F5</accession>
<evidence type="ECO:0000313" key="4">
    <source>
        <dbReference type="EMBL" id="MET3792929.1"/>
    </source>
</evidence>
<dbReference type="Pfam" id="PF00497">
    <property type="entry name" value="SBP_bac_3"/>
    <property type="match status" value="1"/>
</dbReference>
<keyword evidence="1 2" id="KW-0732">Signal</keyword>
<dbReference type="Proteomes" id="UP001549076">
    <property type="component" value="Unassembled WGS sequence"/>
</dbReference>
<proteinExistence type="predicted"/>
<evidence type="ECO:0000256" key="1">
    <source>
        <dbReference type="ARBA" id="ARBA00022729"/>
    </source>
</evidence>
<name>A0ABV2N2F5_9HYPH</name>
<organism evidence="4 5">
    <name type="scientific">Aquamicrobium terrae</name>
    <dbReference type="NCBI Taxonomy" id="1324945"/>
    <lineage>
        <taxon>Bacteria</taxon>
        <taxon>Pseudomonadati</taxon>
        <taxon>Pseudomonadota</taxon>
        <taxon>Alphaproteobacteria</taxon>
        <taxon>Hyphomicrobiales</taxon>
        <taxon>Phyllobacteriaceae</taxon>
        <taxon>Aquamicrobium</taxon>
    </lineage>
</organism>
<keyword evidence="5" id="KW-1185">Reference proteome</keyword>
<gene>
    <name evidence="4" type="ORF">ABID37_003152</name>
</gene>
<dbReference type="InterPro" id="IPR001638">
    <property type="entry name" value="Solute-binding_3/MltF_N"/>
</dbReference>
<feature type="chain" id="PRO_5045335454" evidence="2">
    <location>
        <begin position="27"/>
        <end position="145"/>
    </location>
</feature>
<protein>
    <submittedName>
        <fullName evidence="4">ABC-type amino acid transport substrate-binding protein</fullName>
    </submittedName>
</protein>
<evidence type="ECO:0000259" key="3">
    <source>
        <dbReference type="Pfam" id="PF00497"/>
    </source>
</evidence>
<sequence length="145" mass="15760">MIFERMLHPAKLLCSAGLLLSLTVAGQTATLDQIKSQGYIRAATANEVPYGYMDTDGTAKGIAPEVAEAVLKKMGINEVQWVVTPFGSLIPGLKANRFDLVAAEQDSASARTTGQADRKIRTCGQYLCRRRELFDPMAHTVPHVP</sequence>